<protein>
    <submittedName>
        <fullName evidence="1">Uncharacterized protein</fullName>
    </submittedName>
</protein>
<keyword evidence="2" id="KW-1185">Reference proteome</keyword>
<evidence type="ECO:0000313" key="1">
    <source>
        <dbReference type="EMBL" id="KAI0088671.1"/>
    </source>
</evidence>
<reference evidence="1" key="1">
    <citation type="journal article" date="2021" name="Environ. Microbiol.">
        <title>Gene family expansions and transcriptome signatures uncover fungal adaptations to wood decay.</title>
        <authorList>
            <person name="Hage H."/>
            <person name="Miyauchi S."/>
            <person name="Viragh M."/>
            <person name="Drula E."/>
            <person name="Min B."/>
            <person name="Chaduli D."/>
            <person name="Navarro D."/>
            <person name="Favel A."/>
            <person name="Norest M."/>
            <person name="Lesage-Meessen L."/>
            <person name="Balint B."/>
            <person name="Merenyi Z."/>
            <person name="de Eugenio L."/>
            <person name="Morin E."/>
            <person name="Martinez A.T."/>
            <person name="Baldrian P."/>
            <person name="Stursova M."/>
            <person name="Martinez M.J."/>
            <person name="Novotny C."/>
            <person name="Magnuson J.K."/>
            <person name="Spatafora J.W."/>
            <person name="Maurice S."/>
            <person name="Pangilinan J."/>
            <person name="Andreopoulos W."/>
            <person name="LaButti K."/>
            <person name="Hundley H."/>
            <person name="Na H."/>
            <person name="Kuo A."/>
            <person name="Barry K."/>
            <person name="Lipzen A."/>
            <person name="Henrissat B."/>
            <person name="Riley R."/>
            <person name="Ahrendt S."/>
            <person name="Nagy L.G."/>
            <person name="Grigoriev I.V."/>
            <person name="Martin F."/>
            <person name="Rosso M.N."/>
        </authorList>
    </citation>
    <scope>NUCLEOTIDE SEQUENCE</scope>
    <source>
        <strain evidence="1">CBS 384.51</strain>
    </source>
</reference>
<proteinExistence type="predicted"/>
<sequence length="372" mass="41153">MSLIGFAVENLDQVVSIVDGLVEIHPMCKVAWMVLGSVYKAFKDQHALDQQSRELAQELKETLAYAKECRDLEAIPEATDVLLEIAKLVVQSAAAFDAHMKYSVTTRALMSAATKASQNRILDCDQRLKVLRKKLQETLTIRIFQGQNALLAHNGLRDNGSSRSLPKERSLQPKYVPLPGKHRAGYSPVYLSRPIDEPSEQIRQSPPASHLFLPPDDGLRRFTSSPEPMDSHMFMPPPSLRTFGQSSMPDPYSPIEPTWSPWPMSSRTVSFTTDSGRTLSSKSSCSSLSEPCDCPHSEPEIYDPDAENLEETIVGGRSTPASDIQAPNTIPQSRAPRNVDFGISPQKHQAHALPTALPLAMPIPMSWSQRSL</sequence>
<dbReference type="EMBL" id="MU274913">
    <property type="protein sequence ID" value="KAI0088671.1"/>
    <property type="molecule type" value="Genomic_DNA"/>
</dbReference>
<accession>A0ACB8U318</accession>
<evidence type="ECO:0000313" key="2">
    <source>
        <dbReference type="Proteomes" id="UP001055072"/>
    </source>
</evidence>
<dbReference type="Proteomes" id="UP001055072">
    <property type="component" value="Unassembled WGS sequence"/>
</dbReference>
<name>A0ACB8U318_9APHY</name>
<comment type="caution">
    <text evidence="1">The sequence shown here is derived from an EMBL/GenBank/DDBJ whole genome shotgun (WGS) entry which is preliminary data.</text>
</comment>
<gene>
    <name evidence="1" type="ORF">BDY19DRAFT_949151</name>
</gene>
<organism evidence="1 2">
    <name type="scientific">Irpex rosettiformis</name>
    <dbReference type="NCBI Taxonomy" id="378272"/>
    <lineage>
        <taxon>Eukaryota</taxon>
        <taxon>Fungi</taxon>
        <taxon>Dikarya</taxon>
        <taxon>Basidiomycota</taxon>
        <taxon>Agaricomycotina</taxon>
        <taxon>Agaricomycetes</taxon>
        <taxon>Polyporales</taxon>
        <taxon>Irpicaceae</taxon>
        <taxon>Irpex</taxon>
    </lineage>
</organism>